<dbReference type="GO" id="GO:0008270">
    <property type="term" value="F:zinc ion binding"/>
    <property type="evidence" value="ECO:0007669"/>
    <property type="project" value="TreeGrafter"/>
</dbReference>
<name>A0A6J5MNU4_9CAUD</name>
<organism evidence="6">
    <name type="scientific">uncultured Caudovirales phage</name>
    <dbReference type="NCBI Taxonomy" id="2100421"/>
    <lineage>
        <taxon>Viruses</taxon>
        <taxon>Duplodnaviria</taxon>
        <taxon>Heunggongvirae</taxon>
        <taxon>Uroviricota</taxon>
        <taxon>Caudoviricetes</taxon>
        <taxon>Peduoviridae</taxon>
        <taxon>Maltschvirus</taxon>
        <taxon>Maltschvirus maltsch</taxon>
    </lineage>
</organism>
<proteinExistence type="predicted"/>
<dbReference type="PANTHER" id="PTHR11109:SF7">
    <property type="entry name" value="GTP CYCLOHYDROLASE 1"/>
    <property type="match status" value="1"/>
</dbReference>
<evidence type="ECO:0000259" key="5">
    <source>
        <dbReference type="Pfam" id="PF01227"/>
    </source>
</evidence>
<dbReference type="PANTHER" id="PTHR11109">
    <property type="entry name" value="GTP CYCLOHYDROLASE I"/>
    <property type="match status" value="1"/>
</dbReference>
<dbReference type="InterPro" id="IPR001474">
    <property type="entry name" value="GTP_CycHdrlase_I"/>
</dbReference>
<dbReference type="GO" id="GO:0046654">
    <property type="term" value="P:tetrahydrofolate biosynthetic process"/>
    <property type="evidence" value="ECO:0007669"/>
    <property type="project" value="InterPro"/>
</dbReference>
<feature type="domain" description="GTP cyclohydrolase I" evidence="5">
    <location>
        <begin position="28"/>
        <end position="205"/>
    </location>
</feature>
<dbReference type="SUPFAM" id="SSF55620">
    <property type="entry name" value="Tetrahydrobiopterin biosynthesis enzymes-like"/>
    <property type="match status" value="1"/>
</dbReference>
<dbReference type="EC" id="3.5.4.16" evidence="3"/>
<dbReference type="GO" id="GO:0006729">
    <property type="term" value="P:tetrahydrobiopterin biosynthetic process"/>
    <property type="evidence" value="ECO:0007669"/>
    <property type="project" value="TreeGrafter"/>
</dbReference>
<protein>
    <recommendedName>
        <fullName evidence="3">GTP cyclohydrolase I</fullName>
        <ecNumber evidence="3">3.5.4.16</ecNumber>
    </recommendedName>
</protein>
<dbReference type="InterPro" id="IPR020602">
    <property type="entry name" value="GTP_CycHdrlase_I_dom"/>
</dbReference>
<comment type="pathway">
    <text evidence="2">Cofactor biosynthesis; 7,8-dihydroneopterin triphosphate biosynthesis; 7,8-dihydroneopterin triphosphate from GTP: step 1/1.</text>
</comment>
<gene>
    <name evidence="6" type="ORF">UFOVP510_12</name>
</gene>
<comment type="catalytic activity">
    <reaction evidence="1">
        <text>GTP + H2O = 7,8-dihydroneopterin 3'-triphosphate + formate + H(+)</text>
        <dbReference type="Rhea" id="RHEA:17473"/>
        <dbReference type="ChEBI" id="CHEBI:15377"/>
        <dbReference type="ChEBI" id="CHEBI:15378"/>
        <dbReference type="ChEBI" id="CHEBI:15740"/>
        <dbReference type="ChEBI" id="CHEBI:37565"/>
        <dbReference type="ChEBI" id="CHEBI:58462"/>
        <dbReference type="EC" id="3.5.4.16"/>
    </reaction>
</comment>
<keyword evidence="4 6" id="KW-0378">Hydrolase</keyword>
<evidence type="ECO:0000256" key="1">
    <source>
        <dbReference type="ARBA" id="ARBA00001052"/>
    </source>
</evidence>
<dbReference type="GO" id="GO:0003934">
    <property type="term" value="F:GTP cyclohydrolase I activity"/>
    <property type="evidence" value="ECO:0007669"/>
    <property type="project" value="UniProtKB-EC"/>
</dbReference>
<accession>A0A6J5MNU4</accession>
<evidence type="ECO:0000313" key="6">
    <source>
        <dbReference type="EMBL" id="CAB4147103.1"/>
    </source>
</evidence>
<dbReference type="GO" id="GO:0005525">
    <property type="term" value="F:GTP binding"/>
    <property type="evidence" value="ECO:0007669"/>
    <property type="project" value="TreeGrafter"/>
</dbReference>
<dbReference type="InterPro" id="IPR043133">
    <property type="entry name" value="GTP-CH-I_C/QueF"/>
</dbReference>
<evidence type="ECO:0000256" key="4">
    <source>
        <dbReference type="ARBA" id="ARBA00022801"/>
    </source>
</evidence>
<reference evidence="6" key="1">
    <citation type="submission" date="2020-04" db="EMBL/GenBank/DDBJ databases">
        <authorList>
            <person name="Chiriac C."/>
            <person name="Salcher M."/>
            <person name="Ghai R."/>
            <person name="Kavagutti S V."/>
        </authorList>
    </citation>
    <scope>NUCLEOTIDE SEQUENCE</scope>
</reference>
<dbReference type="Gene3D" id="1.10.286.10">
    <property type="match status" value="1"/>
</dbReference>
<dbReference type="Pfam" id="PF01227">
    <property type="entry name" value="GTP_cyclohydroI"/>
    <property type="match status" value="1"/>
</dbReference>
<dbReference type="FunFam" id="3.30.1130.10:FF:000001">
    <property type="entry name" value="GTP cyclohydrolase 1"/>
    <property type="match status" value="1"/>
</dbReference>
<dbReference type="Gene3D" id="3.30.1130.10">
    <property type="match status" value="1"/>
</dbReference>
<dbReference type="EMBL" id="LR796493">
    <property type="protein sequence ID" value="CAB4147103.1"/>
    <property type="molecule type" value="Genomic_DNA"/>
</dbReference>
<dbReference type="InterPro" id="IPR043134">
    <property type="entry name" value="GTP-CH-I_N"/>
</dbReference>
<evidence type="ECO:0000256" key="2">
    <source>
        <dbReference type="ARBA" id="ARBA00005080"/>
    </source>
</evidence>
<evidence type="ECO:0000256" key="3">
    <source>
        <dbReference type="ARBA" id="ARBA00012715"/>
    </source>
</evidence>
<sequence>MDLPQPKFANDHLDLTPEQIEAMLPAVESACQGLLSSLLIDTSNDHNSKGTAKRMAKMYLKEVFHGRYSAMPKITAFPNAKALDEIYTVGPISIRSACSHHFAPILGEVWIGIIPGDEVIGLSKFARLTDWIFSRPQIQEEATVQLADILEEKIKPKALAVIVKADHLCMKWRGVKEPCSNMITSVMRGKFRENASAKAEFMSLIEGQGFKS</sequence>
<dbReference type="UniPathway" id="UPA00848">
    <property type="reaction ID" value="UER00151"/>
</dbReference>